<evidence type="ECO:0000313" key="2">
    <source>
        <dbReference type="EMBL" id="KAJ8942010.1"/>
    </source>
</evidence>
<name>A0AAV8XT08_9CUCU</name>
<accession>A0AAV8XT08</accession>
<gene>
    <name evidence="2" type="ORF">NQ314_010240</name>
</gene>
<keyword evidence="3" id="KW-1185">Reference proteome</keyword>
<proteinExistence type="predicted"/>
<evidence type="ECO:0000313" key="3">
    <source>
        <dbReference type="Proteomes" id="UP001162156"/>
    </source>
</evidence>
<reference evidence="2" key="1">
    <citation type="journal article" date="2023" name="Insect Mol. Biol.">
        <title>Genome sequencing provides insights into the evolution of gene families encoding plant cell wall-degrading enzymes in longhorned beetles.</title>
        <authorList>
            <person name="Shin N.R."/>
            <person name="Okamura Y."/>
            <person name="Kirsch R."/>
            <person name="Pauchet Y."/>
        </authorList>
    </citation>
    <scope>NUCLEOTIDE SEQUENCE</scope>
    <source>
        <strain evidence="2">RBIC_L_NR</strain>
    </source>
</reference>
<dbReference type="EMBL" id="JANEYF010002810">
    <property type="protein sequence ID" value="KAJ8942010.1"/>
    <property type="molecule type" value="Genomic_DNA"/>
</dbReference>
<organism evidence="2 3">
    <name type="scientific">Rhamnusium bicolor</name>
    <dbReference type="NCBI Taxonomy" id="1586634"/>
    <lineage>
        <taxon>Eukaryota</taxon>
        <taxon>Metazoa</taxon>
        <taxon>Ecdysozoa</taxon>
        <taxon>Arthropoda</taxon>
        <taxon>Hexapoda</taxon>
        <taxon>Insecta</taxon>
        <taxon>Pterygota</taxon>
        <taxon>Neoptera</taxon>
        <taxon>Endopterygota</taxon>
        <taxon>Coleoptera</taxon>
        <taxon>Polyphaga</taxon>
        <taxon>Cucujiformia</taxon>
        <taxon>Chrysomeloidea</taxon>
        <taxon>Cerambycidae</taxon>
        <taxon>Lepturinae</taxon>
        <taxon>Rhagiini</taxon>
        <taxon>Rhamnusium</taxon>
    </lineage>
</organism>
<sequence>MTGLWPLNSSAFSEDDFDATFVYKTSGTTQEMSTPNEEGETTNSTKQVTEAEENFTNTPSKSRAELNNSQ</sequence>
<dbReference type="AlphaFoldDB" id="A0AAV8XT08"/>
<comment type="caution">
    <text evidence="2">The sequence shown here is derived from an EMBL/GenBank/DDBJ whole genome shotgun (WGS) entry which is preliminary data.</text>
</comment>
<protein>
    <submittedName>
        <fullName evidence="2">Uncharacterized protein</fullName>
    </submittedName>
</protein>
<evidence type="ECO:0000256" key="1">
    <source>
        <dbReference type="SAM" id="MobiDB-lite"/>
    </source>
</evidence>
<dbReference type="Proteomes" id="UP001162156">
    <property type="component" value="Unassembled WGS sequence"/>
</dbReference>
<feature type="region of interest" description="Disordered" evidence="1">
    <location>
        <begin position="26"/>
        <end position="70"/>
    </location>
</feature>